<proteinExistence type="predicted"/>
<sequence>MSDVEYYEKISEDLCGICYENFKNIKNTQIYCLKCPNLFHTHCMKNWKDKSAHHTKKCPYCSRLTLKYPKPYRGYCCFPFC</sequence>
<dbReference type="AlphaFoldDB" id="A0A6C0ITN3"/>
<dbReference type="Pfam" id="PF13639">
    <property type="entry name" value="zf-RING_2"/>
    <property type="match status" value="1"/>
</dbReference>
<evidence type="ECO:0000259" key="1">
    <source>
        <dbReference type="PROSITE" id="PS50089"/>
    </source>
</evidence>
<dbReference type="SUPFAM" id="SSF57850">
    <property type="entry name" value="RING/U-box"/>
    <property type="match status" value="1"/>
</dbReference>
<organism evidence="2">
    <name type="scientific">viral metagenome</name>
    <dbReference type="NCBI Taxonomy" id="1070528"/>
    <lineage>
        <taxon>unclassified sequences</taxon>
        <taxon>metagenomes</taxon>
        <taxon>organismal metagenomes</taxon>
    </lineage>
</organism>
<name>A0A6C0ITN3_9ZZZZ</name>
<dbReference type="Gene3D" id="3.30.40.10">
    <property type="entry name" value="Zinc/RING finger domain, C3HC4 (zinc finger)"/>
    <property type="match status" value="1"/>
</dbReference>
<accession>A0A6C0ITN3</accession>
<protein>
    <recommendedName>
        <fullName evidence="1">RING-type domain-containing protein</fullName>
    </recommendedName>
</protein>
<dbReference type="PROSITE" id="PS50089">
    <property type="entry name" value="ZF_RING_2"/>
    <property type="match status" value="1"/>
</dbReference>
<dbReference type="EMBL" id="MN740236">
    <property type="protein sequence ID" value="QHT95187.1"/>
    <property type="molecule type" value="Genomic_DNA"/>
</dbReference>
<reference evidence="2" key="1">
    <citation type="journal article" date="2020" name="Nature">
        <title>Giant virus diversity and host interactions through global metagenomics.</title>
        <authorList>
            <person name="Schulz F."/>
            <person name="Roux S."/>
            <person name="Paez-Espino D."/>
            <person name="Jungbluth S."/>
            <person name="Walsh D.A."/>
            <person name="Denef V.J."/>
            <person name="McMahon K.D."/>
            <person name="Konstantinidis K.T."/>
            <person name="Eloe-Fadrosh E.A."/>
            <person name="Kyrpides N.C."/>
            <person name="Woyke T."/>
        </authorList>
    </citation>
    <scope>NUCLEOTIDE SEQUENCE</scope>
    <source>
        <strain evidence="2">GVMAG-M-3300024261-37</strain>
    </source>
</reference>
<feature type="domain" description="RING-type" evidence="1">
    <location>
        <begin position="15"/>
        <end position="62"/>
    </location>
</feature>
<evidence type="ECO:0000313" key="2">
    <source>
        <dbReference type="EMBL" id="QHT95187.1"/>
    </source>
</evidence>
<dbReference type="InterPro" id="IPR013083">
    <property type="entry name" value="Znf_RING/FYVE/PHD"/>
</dbReference>
<dbReference type="InterPro" id="IPR001841">
    <property type="entry name" value="Znf_RING"/>
</dbReference>